<feature type="chain" id="PRO_5012828686" description="Secretion system C-terminal sorting domain-containing protein" evidence="1">
    <location>
        <begin position="23"/>
        <end position="342"/>
    </location>
</feature>
<proteinExistence type="predicted"/>
<comment type="caution">
    <text evidence="3">The sequence shown here is derived from an EMBL/GenBank/DDBJ whole genome shotgun (WGS) entry which is preliminary data.</text>
</comment>
<dbReference type="AlphaFoldDB" id="A0A243WFD7"/>
<gene>
    <name evidence="3" type="ORF">BXP70_11595</name>
</gene>
<evidence type="ECO:0000313" key="4">
    <source>
        <dbReference type="Proteomes" id="UP000194873"/>
    </source>
</evidence>
<evidence type="ECO:0000259" key="2">
    <source>
        <dbReference type="Pfam" id="PF18962"/>
    </source>
</evidence>
<protein>
    <recommendedName>
        <fullName evidence="2">Secretion system C-terminal sorting domain-containing protein</fullName>
    </recommendedName>
</protein>
<dbReference type="NCBIfam" id="TIGR04183">
    <property type="entry name" value="Por_Secre_tail"/>
    <property type="match status" value="1"/>
</dbReference>
<dbReference type="Proteomes" id="UP000194873">
    <property type="component" value="Unassembled WGS sequence"/>
</dbReference>
<dbReference type="InterPro" id="IPR026444">
    <property type="entry name" value="Secre_tail"/>
</dbReference>
<organism evidence="3 4">
    <name type="scientific">Hymenobacter crusticola</name>
    <dbReference type="NCBI Taxonomy" id="1770526"/>
    <lineage>
        <taxon>Bacteria</taxon>
        <taxon>Pseudomonadati</taxon>
        <taxon>Bacteroidota</taxon>
        <taxon>Cytophagia</taxon>
        <taxon>Cytophagales</taxon>
        <taxon>Hymenobacteraceae</taxon>
        <taxon>Hymenobacter</taxon>
    </lineage>
</organism>
<sequence length="342" mass="36142">MKKLFTPILLVLGLAAPFAGQAQQLYTNGNFTTGATTKSGVAAPAGYTWSEVQNNTGNTTEANTNSGYTANQTSSITLADDFTVPTGQSWTINDLSFFGYQTGALSTPSPFTQLYIRIWRGSPAVAGSTVVFGDLTTNRLAGSTDARSYRIFNTLYPTPSAPTTTRKIWKVRATVSPALTLPAGTYWVEWASNVTGGAAHFYVPVTVAGVRQTPGANALQFISGAWTPTIDTGNPDSAPDVTVDFPFIINDGTILANGLKKNAVELKVGPVPTSGTVNAEFETLRSTATLELSDMQGRQVWKGSAKSGSSSATVPMDNLASGIYMFTMTSAQGSSRARLVKE</sequence>
<dbReference type="Pfam" id="PF18962">
    <property type="entry name" value="Por_Secre_tail"/>
    <property type="match status" value="1"/>
</dbReference>
<feature type="domain" description="Secretion system C-terminal sorting" evidence="2">
    <location>
        <begin position="270"/>
        <end position="335"/>
    </location>
</feature>
<dbReference type="OrthoDB" id="7063782at2"/>
<keyword evidence="4" id="KW-1185">Reference proteome</keyword>
<feature type="signal peptide" evidence="1">
    <location>
        <begin position="1"/>
        <end position="22"/>
    </location>
</feature>
<evidence type="ECO:0000313" key="3">
    <source>
        <dbReference type="EMBL" id="OUJ73631.1"/>
    </source>
</evidence>
<dbReference type="EMBL" id="MTSE01000005">
    <property type="protein sequence ID" value="OUJ73631.1"/>
    <property type="molecule type" value="Genomic_DNA"/>
</dbReference>
<dbReference type="RefSeq" id="WP_143436467.1">
    <property type="nucleotide sequence ID" value="NZ_MTSE01000005.1"/>
</dbReference>
<name>A0A243WFD7_9BACT</name>
<evidence type="ECO:0000256" key="1">
    <source>
        <dbReference type="SAM" id="SignalP"/>
    </source>
</evidence>
<accession>A0A243WFD7</accession>
<reference evidence="3 4" key="1">
    <citation type="submission" date="2017-01" db="EMBL/GenBank/DDBJ databases">
        <title>A new Hymenobacter.</title>
        <authorList>
            <person name="Liang Y."/>
            <person name="Feng F."/>
        </authorList>
    </citation>
    <scope>NUCLEOTIDE SEQUENCE [LARGE SCALE GENOMIC DNA]</scope>
    <source>
        <strain evidence="3">MIMBbqt21</strain>
    </source>
</reference>
<keyword evidence="1" id="KW-0732">Signal</keyword>